<dbReference type="PROSITE" id="PS50930">
    <property type="entry name" value="HTH_LYTTR"/>
    <property type="match status" value="1"/>
</dbReference>
<sequence>MEIKINVDEQLDGIKVVISGNDLTQMTAIAKQLQTKKSETSKFVVKTVDDIHVITQSDILMVSSFGNELTVTRNNHQQLVTRKTLKQFLNEDKSQLFVQISKATAINLNQLSRMASAFSGNYYGFLTDGTRVTVSRRYIKHILNRLEGNDENETI</sequence>
<name>A0A5A5TZE0_LEUCI</name>
<protein>
    <submittedName>
        <fullName evidence="1">Transcriptional regulator</fullName>
    </submittedName>
</protein>
<dbReference type="InterPro" id="IPR046947">
    <property type="entry name" value="LytR-like"/>
</dbReference>
<dbReference type="GO" id="GO:0003677">
    <property type="term" value="F:DNA binding"/>
    <property type="evidence" value="ECO:0007669"/>
    <property type="project" value="InterPro"/>
</dbReference>
<dbReference type="Proteomes" id="UP000323274">
    <property type="component" value="Unassembled WGS sequence"/>
</dbReference>
<dbReference type="PANTHER" id="PTHR37299:SF1">
    <property type="entry name" value="STAGE 0 SPORULATION PROTEIN A HOMOLOG"/>
    <property type="match status" value="1"/>
</dbReference>
<dbReference type="RefSeq" id="WP_004901442.1">
    <property type="nucleotide sequence ID" value="NZ_BJJW01000005.1"/>
</dbReference>
<dbReference type="GO" id="GO:0000156">
    <property type="term" value="F:phosphorelay response regulator activity"/>
    <property type="evidence" value="ECO:0007669"/>
    <property type="project" value="InterPro"/>
</dbReference>
<dbReference type="Gene3D" id="2.40.50.1020">
    <property type="entry name" value="LytTr DNA-binding domain"/>
    <property type="match status" value="1"/>
</dbReference>
<dbReference type="PANTHER" id="PTHR37299">
    <property type="entry name" value="TRANSCRIPTIONAL REGULATOR-RELATED"/>
    <property type="match status" value="1"/>
</dbReference>
<dbReference type="AlphaFoldDB" id="A0A5A5TZE0"/>
<dbReference type="OMA" id="GNMMAKM"/>
<dbReference type="GeneID" id="61101575"/>
<accession>A0A5A5TZE0</accession>
<gene>
    <name evidence="1" type="ORF">LCIT_07410</name>
</gene>
<proteinExistence type="predicted"/>
<dbReference type="InterPro" id="IPR007492">
    <property type="entry name" value="LytTR_DNA-bd_dom"/>
</dbReference>
<dbReference type="SMART" id="SM00850">
    <property type="entry name" value="LytTR"/>
    <property type="match status" value="1"/>
</dbReference>
<comment type="caution">
    <text evidence="1">The sequence shown here is derived from an EMBL/GenBank/DDBJ whole genome shotgun (WGS) entry which is preliminary data.</text>
</comment>
<organism evidence="1 2">
    <name type="scientific">Leuconostoc citreum</name>
    <dbReference type="NCBI Taxonomy" id="33964"/>
    <lineage>
        <taxon>Bacteria</taxon>
        <taxon>Bacillati</taxon>
        <taxon>Bacillota</taxon>
        <taxon>Bacilli</taxon>
        <taxon>Lactobacillales</taxon>
        <taxon>Lactobacillaceae</taxon>
        <taxon>Leuconostoc</taxon>
    </lineage>
</organism>
<evidence type="ECO:0000313" key="1">
    <source>
        <dbReference type="EMBL" id="GDZ83499.1"/>
    </source>
</evidence>
<dbReference type="Pfam" id="PF04397">
    <property type="entry name" value="LytTR"/>
    <property type="match status" value="1"/>
</dbReference>
<reference evidence="1 2" key="1">
    <citation type="submission" date="2019-04" db="EMBL/GenBank/DDBJ databases">
        <title>A pseudo-fructophilic Leuconostoc citreum strain F192-5 isolated from peel of satsuma mandarin: the first report for isolation and characterization of strain-dependent fructophilic-like characteristics.</title>
        <authorList>
            <person name="Maeno S."/>
            <person name="Tanizawa Y."/>
            <person name="Kajikawa A."/>
            <person name="Kanesaki Y."/>
            <person name="Kubota E."/>
            <person name="Arita M."/>
            <person name="Leon D."/>
            <person name="Endo A."/>
        </authorList>
    </citation>
    <scope>NUCLEOTIDE SEQUENCE [LARGE SCALE GENOMIC DNA]</scope>
    <source>
        <strain evidence="1 2">F192-5</strain>
    </source>
</reference>
<dbReference type="EMBL" id="BJJW01000005">
    <property type="protein sequence ID" value="GDZ83499.1"/>
    <property type="molecule type" value="Genomic_DNA"/>
</dbReference>
<evidence type="ECO:0000313" key="2">
    <source>
        <dbReference type="Proteomes" id="UP000323274"/>
    </source>
</evidence>